<proteinExistence type="predicted"/>
<dbReference type="EMBL" id="AJIL01000026">
    <property type="protein sequence ID" value="KNF01952.1"/>
    <property type="molecule type" value="Genomic_DNA"/>
</dbReference>
<feature type="region of interest" description="Disordered" evidence="1">
    <location>
        <begin position="198"/>
        <end position="227"/>
    </location>
</feature>
<evidence type="ECO:0000313" key="2">
    <source>
        <dbReference type="EMBL" id="KNF01952.1"/>
    </source>
</evidence>
<protein>
    <submittedName>
        <fullName evidence="2">Uncharacterized protein</fullName>
    </submittedName>
</protein>
<comment type="caution">
    <text evidence="2">The sequence shown here is derived from an EMBL/GenBank/DDBJ whole genome shotgun (WGS) entry which is preliminary data.</text>
</comment>
<evidence type="ECO:0000256" key="1">
    <source>
        <dbReference type="SAM" id="MobiDB-lite"/>
    </source>
</evidence>
<organism evidence="2 3">
    <name type="scientific">Puccinia striiformis f. sp. tritici PST-78</name>
    <dbReference type="NCBI Taxonomy" id="1165861"/>
    <lineage>
        <taxon>Eukaryota</taxon>
        <taxon>Fungi</taxon>
        <taxon>Dikarya</taxon>
        <taxon>Basidiomycota</taxon>
        <taxon>Pucciniomycotina</taxon>
        <taxon>Pucciniomycetes</taxon>
        <taxon>Pucciniales</taxon>
        <taxon>Pucciniaceae</taxon>
        <taxon>Puccinia</taxon>
    </lineage>
</organism>
<feature type="compositionally biased region" description="Polar residues" evidence="1">
    <location>
        <begin position="209"/>
        <end position="222"/>
    </location>
</feature>
<dbReference type="AlphaFoldDB" id="A0A0L0VRV8"/>
<dbReference type="Proteomes" id="UP000054564">
    <property type="component" value="Unassembled WGS sequence"/>
</dbReference>
<dbReference type="OrthoDB" id="2506334at2759"/>
<reference evidence="3" key="1">
    <citation type="submission" date="2014-03" db="EMBL/GenBank/DDBJ databases">
        <title>The Genome Sequence of Puccinia striiformis f. sp. tritici PST-78.</title>
        <authorList>
            <consortium name="The Broad Institute Genome Sequencing Platform"/>
            <person name="Cuomo C."/>
            <person name="Hulbert S."/>
            <person name="Chen X."/>
            <person name="Walker B."/>
            <person name="Young S.K."/>
            <person name="Zeng Q."/>
            <person name="Gargeya S."/>
            <person name="Fitzgerald M."/>
            <person name="Haas B."/>
            <person name="Abouelleil A."/>
            <person name="Alvarado L."/>
            <person name="Arachchi H.M."/>
            <person name="Berlin A.M."/>
            <person name="Chapman S.B."/>
            <person name="Goldberg J."/>
            <person name="Griggs A."/>
            <person name="Gujja S."/>
            <person name="Hansen M."/>
            <person name="Howarth C."/>
            <person name="Imamovic A."/>
            <person name="Larimer J."/>
            <person name="McCowan C."/>
            <person name="Montmayeur A."/>
            <person name="Murphy C."/>
            <person name="Neiman D."/>
            <person name="Pearson M."/>
            <person name="Priest M."/>
            <person name="Roberts A."/>
            <person name="Saif S."/>
            <person name="Shea T."/>
            <person name="Sisk P."/>
            <person name="Sykes S."/>
            <person name="Wortman J."/>
            <person name="Nusbaum C."/>
            <person name="Birren B."/>
        </authorList>
    </citation>
    <scope>NUCLEOTIDE SEQUENCE [LARGE SCALE GENOMIC DNA]</scope>
    <source>
        <strain evidence="3">race PST-78</strain>
    </source>
</reference>
<accession>A0A0L0VRV8</accession>
<sequence length="534" mass="60092">MGADSAQLDLRQSWDGPITPMEQVHLVGQVVDFSKAQTEGFISAYIKVFWQGTREEVRALLRGCREHYQQSVGRIKQNRVVILLDEEALFAKCCMELMDQCDPKEKSYKEKVNFIRQQLGPLVEDTPDGPSALPETTNAQESMHCLYYMISEGKQCVMVGFVKLFTFVKSHKEDWNTVIKGVAISYGTQKQKDVGLSMGQAPKRKRQNAPVNNGRPPNTTNELVEGHNKRSAKLGLPVGSTNIDKNRFTTYPLYHALQDNLAQKNRCWMAVGLESLYALFSPLWLCGISGAGKDLFTVIANQFNSRTTYELTLIGTIRLVLTCVQGKIHALANNQYPSCSSDKPSAKPKKTKRQVEKINLEVELVLDPILLQQSAHLLLEHSRVDFMNPSPPLHLNIHLDCPGKSDWWLAKEFQSKTNCPLKLIVGGATYTLVSRGYWMGKHYYCKVLRTTNQMTGVWLHNDGNNAGYAQLVNQVPSAIAGAHEETSWLMYSRVWTADKESHIEEAIEKIQRGSSHSSLGFTICYIEVKFECVA</sequence>
<name>A0A0L0VRV8_9BASI</name>
<gene>
    <name evidence="2" type="ORF">PSTG_04776</name>
</gene>
<evidence type="ECO:0000313" key="3">
    <source>
        <dbReference type="Proteomes" id="UP000054564"/>
    </source>
</evidence>
<keyword evidence="3" id="KW-1185">Reference proteome</keyword>